<organism evidence="9">
    <name type="scientific">marine sediment metagenome</name>
    <dbReference type="NCBI Taxonomy" id="412755"/>
    <lineage>
        <taxon>unclassified sequences</taxon>
        <taxon>metagenomes</taxon>
        <taxon>ecological metagenomes</taxon>
    </lineage>
</organism>
<proteinExistence type="inferred from homology"/>
<protein>
    <recommendedName>
        <fullName evidence="6">2-aminoethylphosphonate--pyruvate transaminase</fullName>
        <ecNumber evidence="6">2.6.1.37</ecNumber>
    </recommendedName>
</protein>
<gene>
    <name evidence="9" type="ORF">S01H1_78964</name>
</gene>
<accession>X0Y1C7</accession>
<dbReference type="InterPro" id="IPR015424">
    <property type="entry name" value="PyrdxlP-dep_Trfase"/>
</dbReference>
<dbReference type="EMBL" id="BARS01053190">
    <property type="protein sequence ID" value="GAG49470.1"/>
    <property type="molecule type" value="Genomic_DNA"/>
</dbReference>
<comment type="caution">
    <text evidence="9">The sequence shown here is derived from an EMBL/GenBank/DDBJ whole genome shotgun (WGS) entry which is preliminary data.</text>
</comment>
<dbReference type="Pfam" id="PF00266">
    <property type="entry name" value="Aminotran_5"/>
    <property type="match status" value="1"/>
</dbReference>
<evidence type="ECO:0000256" key="7">
    <source>
        <dbReference type="ARBA" id="ARBA00049460"/>
    </source>
</evidence>
<evidence type="ECO:0000256" key="3">
    <source>
        <dbReference type="ARBA" id="ARBA00022679"/>
    </source>
</evidence>
<dbReference type="InterPro" id="IPR015421">
    <property type="entry name" value="PyrdxlP-dep_Trfase_major"/>
</dbReference>
<feature type="non-terminal residue" evidence="9">
    <location>
        <position position="228"/>
    </location>
</feature>
<keyword evidence="5" id="KW-0670">Pyruvate</keyword>
<dbReference type="EC" id="2.6.1.37" evidence="6"/>
<dbReference type="GO" id="GO:0047304">
    <property type="term" value="F:2-aminoethylphosphonate-pyruvate transaminase activity"/>
    <property type="evidence" value="ECO:0007669"/>
    <property type="project" value="UniProtKB-EC"/>
</dbReference>
<dbReference type="HAMAP" id="MF_01376">
    <property type="entry name" value="PhnW_aminotrans_5"/>
    <property type="match status" value="1"/>
</dbReference>
<evidence type="ECO:0000259" key="8">
    <source>
        <dbReference type="Pfam" id="PF00266"/>
    </source>
</evidence>
<dbReference type="Gene3D" id="3.40.640.10">
    <property type="entry name" value="Type I PLP-dependent aspartate aminotransferase-like (Major domain)"/>
    <property type="match status" value="1"/>
</dbReference>
<feature type="domain" description="Aminotransferase class V" evidence="8">
    <location>
        <begin position="6"/>
        <end position="219"/>
    </location>
</feature>
<comment type="cofactor">
    <cofactor evidence="1">
        <name>pyridoxal 5'-phosphate</name>
        <dbReference type="ChEBI" id="CHEBI:597326"/>
    </cofactor>
</comment>
<dbReference type="GO" id="GO:0019700">
    <property type="term" value="P:organic phosphonate catabolic process"/>
    <property type="evidence" value="ECO:0007669"/>
    <property type="project" value="InterPro"/>
</dbReference>
<evidence type="ECO:0000256" key="5">
    <source>
        <dbReference type="ARBA" id="ARBA00023317"/>
    </source>
</evidence>
<dbReference type="SUPFAM" id="SSF53383">
    <property type="entry name" value="PLP-dependent transferases"/>
    <property type="match status" value="1"/>
</dbReference>
<name>X0Y1C7_9ZZZZ</name>
<dbReference type="InterPro" id="IPR012703">
    <property type="entry name" value="NH2EtPonate_pyrv_transaminase"/>
</dbReference>
<keyword evidence="3" id="KW-0808">Transferase</keyword>
<evidence type="ECO:0000256" key="2">
    <source>
        <dbReference type="ARBA" id="ARBA00022576"/>
    </source>
</evidence>
<evidence type="ECO:0000313" key="9">
    <source>
        <dbReference type="EMBL" id="GAG49470.1"/>
    </source>
</evidence>
<evidence type="ECO:0000256" key="4">
    <source>
        <dbReference type="ARBA" id="ARBA00022898"/>
    </source>
</evidence>
<evidence type="ECO:0000256" key="6">
    <source>
        <dbReference type="ARBA" id="ARBA00044521"/>
    </source>
</evidence>
<dbReference type="AlphaFoldDB" id="X0Y1C7"/>
<feature type="non-terminal residue" evidence="9">
    <location>
        <position position="1"/>
    </location>
</feature>
<evidence type="ECO:0000256" key="1">
    <source>
        <dbReference type="ARBA" id="ARBA00001933"/>
    </source>
</evidence>
<sequence length="228" mass="24691">DGYDAIIMQGSGTFSLESVVSSTIPRGGNLMVIINGAYGQRIAQIAKVYDIEVVPLTYPENCKPDLAEIEAALAADEAITSVAVVHCETTTGLINPIKEIGEIVKRFGKDYFVDAMSSFGAIPFNLAECGIDYLVSSANKCIEGIPGFGIILAKRNTLMKTEGYAHTFSLDLLAQLLRLEKDGQFRFTPPTHSLIAYQQALLELEAEGGVEGRAARYRTNYETLIAGM</sequence>
<keyword evidence="2" id="KW-0032">Aminotransferase</keyword>
<reference evidence="9" key="1">
    <citation type="journal article" date="2014" name="Front. Microbiol.">
        <title>High frequency of phylogenetically diverse reductive dehalogenase-homologous genes in deep subseafloor sedimentary metagenomes.</title>
        <authorList>
            <person name="Kawai M."/>
            <person name="Futagami T."/>
            <person name="Toyoda A."/>
            <person name="Takaki Y."/>
            <person name="Nishi S."/>
            <person name="Hori S."/>
            <person name="Arai W."/>
            <person name="Tsubouchi T."/>
            <person name="Morono Y."/>
            <person name="Uchiyama I."/>
            <person name="Ito T."/>
            <person name="Fujiyama A."/>
            <person name="Inagaki F."/>
            <person name="Takami H."/>
        </authorList>
    </citation>
    <scope>NUCLEOTIDE SEQUENCE</scope>
    <source>
        <strain evidence="9">Expedition CK06-06</strain>
    </source>
</reference>
<dbReference type="NCBIfam" id="NF010006">
    <property type="entry name" value="PRK13479.1"/>
    <property type="match status" value="1"/>
</dbReference>
<keyword evidence="4" id="KW-0663">Pyridoxal phosphate</keyword>
<dbReference type="InterPro" id="IPR000192">
    <property type="entry name" value="Aminotrans_V_dom"/>
</dbReference>
<comment type="catalytic activity">
    <reaction evidence="7">
        <text>(2-aminoethyl)phosphonate + pyruvate = phosphonoacetaldehyde + L-alanine</text>
        <dbReference type="Rhea" id="RHEA:17021"/>
        <dbReference type="ChEBI" id="CHEBI:15361"/>
        <dbReference type="ChEBI" id="CHEBI:57418"/>
        <dbReference type="ChEBI" id="CHEBI:57972"/>
        <dbReference type="ChEBI" id="CHEBI:58383"/>
        <dbReference type="EC" id="2.6.1.37"/>
    </reaction>
</comment>
<dbReference type="PANTHER" id="PTHR42778">
    <property type="entry name" value="2-AMINOETHYLPHOSPHONATE--PYRUVATE TRANSAMINASE"/>
    <property type="match status" value="1"/>
</dbReference>
<dbReference type="PANTHER" id="PTHR42778:SF1">
    <property type="entry name" value="2-AMINOETHYLPHOSPHONATE--PYRUVATE TRANSAMINASE"/>
    <property type="match status" value="1"/>
</dbReference>